<reference evidence="2" key="1">
    <citation type="journal article" date="2016" name="Front. Microbiol.">
        <title>Genome Sequence of the Piezophilic, Mesophilic Sulfate-Reducing Bacterium Desulfovibrio indicus J2T.</title>
        <authorList>
            <person name="Cao J."/>
            <person name="Maignien L."/>
            <person name="Shao Z."/>
            <person name="Alain K."/>
            <person name="Jebbar M."/>
        </authorList>
    </citation>
    <scope>NUCLEOTIDE SEQUENCE</scope>
    <source>
        <strain evidence="2">DSM 16372</strain>
    </source>
</reference>
<dbReference type="RefSeq" id="WP_238231124.1">
    <property type="nucleotide sequence ID" value="NZ_BPQO01000022.1"/>
</dbReference>
<keyword evidence="1" id="KW-1133">Transmembrane helix</keyword>
<evidence type="ECO:0000313" key="3">
    <source>
        <dbReference type="Proteomes" id="UP001055247"/>
    </source>
</evidence>
<keyword evidence="1" id="KW-0472">Membrane</keyword>
<reference evidence="2" key="2">
    <citation type="submission" date="2021-08" db="EMBL/GenBank/DDBJ databases">
        <authorList>
            <person name="Tani A."/>
            <person name="Ola A."/>
            <person name="Ogura Y."/>
            <person name="Katsura K."/>
            <person name="Hayashi T."/>
        </authorList>
    </citation>
    <scope>NUCLEOTIDE SEQUENCE</scope>
    <source>
        <strain evidence="2">DSM 16372</strain>
    </source>
</reference>
<organism evidence="2 3">
    <name type="scientific">Methylobacterium hispanicum</name>
    <dbReference type="NCBI Taxonomy" id="270350"/>
    <lineage>
        <taxon>Bacteria</taxon>
        <taxon>Pseudomonadati</taxon>
        <taxon>Pseudomonadota</taxon>
        <taxon>Alphaproteobacteria</taxon>
        <taxon>Hyphomicrobiales</taxon>
        <taxon>Methylobacteriaceae</taxon>
        <taxon>Methylobacterium</taxon>
    </lineage>
</organism>
<dbReference type="Proteomes" id="UP001055247">
    <property type="component" value="Unassembled WGS sequence"/>
</dbReference>
<feature type="transmembrane region" description="Helical" evidence="1">
    <location>
        <begin position="48"/>
        <end position="68"/>
    </location>
</feature>
<dbReference type="EMBL" id="BPQO01000022">
    <property type="protein sequence ID" value="GJD90940.1"/>
    <property type="molecule type" value="Genomic_DNA"/>
</dbReference>
<protein>
    <submittedName>
        <fullName evidence="2">Uncharacterized protein</fullName>
    </submittedName>
</protein>
<gene>
    <name evidence="2" type="ORF">BHAOGJBA_4484</name>
</gene>
<comment type="caution">
    <text evidence="2">The sequence shown here is derived from an EMBL/GenBank/DDBJ whole genome shotgun (WGS) entry which is preliminary data.</text>
</comment>
<keyword evidence="3" id="KW-1185">Reference proteome</keyword>
<name>A0AAV4ZSJ8_9HYPH</name>
<accession>A0AAV4ZSJ8</accession>
<proteinExistence type="predicted"/>
<evidence type="ECO:0000256" key="1">
    <source>
        <dbReference type="SAM" id="Phobius"/>
    </source>
</evidence>
<keyword evidence="1" id="KW-0812">Transmembrane</keyword>
<dbReference type="AlphaFoldDB" id="A0AAV4ZSJ8"/>
<evidence type="ECO:0000313" key="2">
    <source>
        <dbReference type="EMBL" id="GJD90940.1"/>
    </source>
</evidence>
<sequence>MLRIVSAAAGALAGFAMAVAFRPTLFGETVPLAVALSDDTLDEPYRNLILQNLLLAMAAGSVAGILLLPTFLPRVQPAVPAPPLRRPQG</sequence>